<dbReference type="OrthoDB" id="3690943at2759"/>
<evidence type="ECO:0000313" key="5">
    <source>
        <dbReference type="Proteomes" id="UP000001067"/>
    </source>
</evidence>
<keyword evidence="5" id="KW-1185">Reference proteome</keyword>
<feature type="domain" description="MULE transposase" evidence="2">
    <location>
        <begin position="219"/>
        <end position="269"/>
    </location>
</feature>
<evidence type="ECO:0000313" key="4">
    <source>
        <dbReference type="EMBL" id="EFQ91146.1"/>
    </source>
</evidence>
<protein>
    <recommendedName>
        <fullName evidence="2">MULE transposase domain-containing protein</fullName>
    </recommendedName>
</protein>
<dbReference type="GO" id="GO:0006355">
    <property type="term" value="P:regulation of DNA-templated transcription"/>
    <property type="evidence" value="ECO:0007669"/>
    <property type="project" value="InterPro"/>
</dbReference>
<dbReference type="STRING" id="861557.E3RT04"/>
<dbReference type="PANTHER" id="PTHR31669">
    <property type="entry name" value="PROTEIN FAR1-RELATED SEQUENCE 10-RELATED"/>
    <property type="match status" value="1"/>
</dbReference>
<evidence type="ECO:0000313" key="3">
    <source>
        <dbReference type="EMBL" id="EFQ85220.1"/>
    </source>
</evidence>
<feature type="region of interest" description="Disordered" evidence="1">
    <location>
        <begin position="354"/>
        <end position="431"/>
    </location>
</feature>
<evidence type="ECO:0000256" key="1">
    <source>
        <dbReference type="SAM" id="MobiDB-lite"/>
    </source>
</evidence>
<dbReference type="AlphaFoldDB" id="E3RT04"/>
<accession>E3RT04</accession>
<organism evidence="5">
    <name type="scientific">Pyrenophora teres f. teres (strain 0-1)</name>
    <name type="common">Barley net blotch fungus</name>
    <name type="synonym">Drechslera teres f. teres</name>
    <dbReference type="NCBI Taxonomy" id="861557"/>
    <lineage>
        <taxon>Eukaryota</taxon>
        <taxon>Fungi</taxon>
        <taxon>Dikarya</taxon>
        <taxon>Ascomycota</taxon>
        <taxon>Pezizomycotina</taxon>
        <taxon>Dothideomycetes</taxon>
        <taxon>Pleosporomycetidae</taxon>
        <taxon>Pleosporales</taxon>
        <taxon>Pleosporineae</taxon>
        <taxon>Pleosporaceae</taxon>
        <taxon>Pyrenophora</taxon>
    </lineage>
</organism>
<dbReference type="EMBL" id="GL534922">
    <property type="protein sequence ID" value="EFQ91146.1"/>
    <property type="molecule type" value="Genomic_DNA"/>
</dbReference>
<dbReference type="InterPro" id="IPR031052">
    <property type="entry name" value="FHY3/FAR1"/>
</dbReference>
<dbReference type="EMBL" id="GL537983">
    <property type="protein sequence ID" value="EFQ85220.1"/>
    <property type="molecule type" value="Genomic_DNA"/>
</dbReference>
<dbReference type="Proteomes" id="UP000001067">
    <property type="component" value="Unassembled WGS sequence"/>
</dbReference>
<gene>
    <name evidence="4" type="ORF">PTT_12100</name>
    <name evidence="3" type="ORF">PTT_19889</name>
</gene>
<feature type="compositionally biased region" description="Polar residues" evidence="1">
    <location>
        <begin position="315"/>
        <end position="329"/>
    </location>
</feature>
<dbReference type="HOGENOM" id="CLU_607119_0_0_1"/>
<dbReference type="PANTHER" id="PTHR31669:SF251">
    <property type="entry name" value="PROTEIN FAR1-RELATED SEQUENCE"/>
    <property type="match status" value="1"/>
</dbReference>
<dbReference type="InterPro" id="IPR018289">
    <property type="entry name" value="MULE_transposase_dom"/>
</dbReference>
<feature type="region of interest" description="Disordered" evidence="1">
    <location>
        <begin position="309"/>
        <end position="332"/>
    </location>
</feature>
<dbReference type="Pfam" id="PF10551">
    <property type="entry name" value="MULE"/>
    <property type="match status" value="1"/>
</dbReference>
<evidence type="ECO:0000259" key="2">
    <source>
        <dbReference type="Pfam" id="PF10551"/>
    </source>
</evidence>
<sequence length="451" mass="51288">MAVEEANHLLVNSGFAITIDKPLITRPSKARPYKLTRGAVLRCASGRQYTSTGSESRKQSSRMTGCTWSARMKRVEQDISNAPGWSFEVQDPRHNHPLVSKFTLPQFRKRDEQSLRQIETYLNNQDSAMKTLRNLRGTGENLRRYNVSNEMAKLRRAELGGRTRIEALAKFLQTYSTDDSGSDKSKFYQHITQDEHRRAQIVFFSHPLAFSLIKSNPDVVQIDATYKTNLFHMPLVHITGVTSRDTTYDIGYAFMPNEEVQTYNEAAQNEVQLVIKPTDVHQHWWFRPPRATSQEIQDERYILDPARVKAKGRPTGSTTVTIPSSQPVRDSQAIRGRAIHHQRRDPSGWEYVQATQEGAQPSPTPEAPTADLRRGGRQRRPTQKALEMMETSPNSTAGDELEEEEVVEEVQQTQTRRTFTRKVPSTAQNSSIQGVLKQIAARLEALEKAKE</sequence>
<reference evidence="4 5" key="1">
    <citation type="journal article" date="2010" name="Genome Biol.">
        <title>A first genome assembly of the barley fungal pathogen Pyrenophora teres f. teres.</title>
        <authorList>
            <person name="Ellwood S.R."/>
            <person name="Liu Z."/>
            <person name="Syme R.A."/>
            <person name="Lai Z."/>
            <person name="Hane J.K."/>
            <person name="Keiper F."/>
            <person name="Moffat C.S."/>
            <person name="Oliver R.P."/>
            <person name="Friesen T.L."/>
        </authorList>
    </citation>
    <scope>NUCLEOTIDE SEQUENCE [LARGE SCALE GENOMIC DNA]</scope>
    <source>
        <strain evidence="4 5">0-1</strain>
    </source>
</reference>
<proteinExistence type="predicted"/>
<dbReference type="KEGG" id="pte:PTT_19889"/>
<name>E3RT04_PYRTT</name>
<feature type="compositionally biased region" description="Acidic residues" evidence="1">
    <location>
        <begin position="399"/>
        <end position="408"/>
    </location>
</feature>
<dbReference type="KEGG" id="pte:PTT_12100"/>